<evidence type="ECO:0000256" key="1">
    <source>
        <dbReference type="SAM" id="Coils"/>
    </source>
</evidence>
<feature type="coiled-coil region" evidence="1">
    <location>
        <begin position="1"/>
        <end position="72"/>
    </location>
</feature>
<accession>A0A161MM40</accession>
<keyword evidence="1" id="KW-0175">Coiled coil</keyword>
<reference evidence="2" key="2">
    <citation type="journal article" date="2017" name="J. Med. Entomol.">
        <title>Transcriptome Analysis of the Triatoma infestans (Hemiptera: Reduviidae) Integument.</title>
        <authorList>
            <person name="Calderon-Fernandez G.M."/>
            <person name="Moriconi D.E."/>
            <person name="Dulbecco A.B."/>
            <person name="Juarez M.P."/>
        </authorList>
    </citation>
    <scope>NUCLEOTIDE SEQUENCE</scope>
    <source>
        <strain evidence="2">Int1</strain>
        <tissue evidence="2">Integument</tissue>
    </source>
</reference>
<reference evidence="2" key="1">
    <citation type="submission" date="2016-04" db="EMBL/GenBank/DDBJ databases">
        <authorList>
            <person name="Calderon-Fernandez G.M.Sr."/>
        </authorList>
    </citation>
    <scope>NUCLEOTIDE SEQUENCE</scope>
    <source>
        <strain evidence="2">Int1</strain>
        <tissue evidence="2">Integument</tissue>
    </source>
</reference>
<dbReference type="EMBL" id="GEMB01001959">
    <property type="protein sequence ID" value="JAS01218.1"/>
    <property type="molecule type" value="Transcribed_RNA"/>
</dbReference>
<organism evidence="2">
    <name type="scientific">Triatoma infestans</name>
    <name type="common">Assassin bug</name>
    <dbReference type="NCBI Taxonomy" id="30076"/>
    <lineage>
        <taxon>Eukaryota</taxon>
        <taxon>Metazoa</taxon>
        <taxon>Ecdysozoa</taxon>
        <taxon>Arthropoda</taxon>
        <taxon>Hexapoda</taxon>
        <taxon>Insecta</taxon>
        <taxon>Pterygota</taxon>
        <taxon>Neoptera</taxon>
        <taxon>Paraneoptera</taxon>
        <taxon>Hemiptera</taxon>
        <taxon>Heteroptera</taxon>
        <taxon>Panheteroptera</taxon>
        <taxon>Cimicomorpha</taxon>
        <taxon>Reduviidae</taxon>
        <taxon>Triatominae</taxon>
        <taxon>Triatoma</taxon>
    </lineage>
</organism>
<name>A0A161MM40_TRIIF</name>
<sequence>MKELSDLSDIDEVTLEQLEKKLKDTEQQFKNANLENQLKRLTEARLTQQKQLKKYEEELNILKMEVQKVQNINNALPSGCWKRSRLEP</sequence>
<protein>
    <submittedName>
        <fullName evidence="2">Laminin subunit gamma-1</fullName>
    </submittedName>
</protein>
<proteinExistence type="predicted"/>
<evidence type="ECO:0000313" key="2">
    <source>
        <dbReference type="EMBL" id="JAS01218.1"/>
    </source>
</evidence>
<dbReference type="AlphaFoldDB" id="A0A161MM40"/>